<proteinExistence type="predicted"/>
<sequence>MSSLRIPKIILITTSCILALAVGITAFWLIAPAKIEETQNRVIQHTPYTVSRPAEQLHQRLFIGDLHADSTLWKRNLLSRSERGHVDIPRLQAGNVALQMFTVVTKSPRGQNYDHNATETADNITLLAIAQTWPLRTWFNLTERALFQASKIRKIAQESPHEVKLILSTADLDDLQQRRQRGGKLIGAVIGTEGSHALAGNIDNIRTLYDAGFRMMSLHHFFDNKLGGSLHGESGTGLTEFGFQAVDEMLNVGVIIDVSHSSPEVVEDVLARSERPVLVSHSGFYGHCPSPRNISDKLMKRIAAKGGLIGVGYWDGAVCDPTPTNIVKAIRYGIDLIGVDHVALGSDFDGSVTTPFDVSELAVLTEEMLKAGFTETEIRKVMGENMARFLRNNLPQ</sequence>
<dbReference type="Gene3D" id="3.20.20.140">
    <property type="entry name" value="Metal-dependent hydrolases"/>
    <property type="match status" value="1"/>
</dbReference>
<dbReference type="RefSeq" id="WP_167181028.1">
    <property type="nucleotide sequence ID" value="NZ_JAAONZ010000001.1"/>
</dbReference>
<dbReference type="Pfam" id="PF01244">
    <property type="entry name" value="Peptidase_M19"/>
    <property type="match status" value="1"/>
</dbReference>
<evidence type="ECO:0000256" key="1">
    <source>
        <dbReference type="SAM" id="Phobius"/>
    </source>
</evidence>
<feature type="transmembrane region" description="Helical" evidence="1">
    <location>
        <begin position="9"/>
        <end position="31"/>
    </location>
</feature>
<reference evidence="2" key="1">
    <citation type="submission" date="2020-03" db="EMBL/GenBank/DDBJ databases">
        <authorList>
            <person name="Guo F."/>
        </authorList>
    </citation>
    <scope>NUCLEOTIDE SEQUENCE</scope>
    <source>
        <strain evidence="2">JCM 30134</strain>
    </source>
</reference>
<protein>
    <submittedName>
        <fullName evidence="2">Peptidase M19</fullName>
    </submittedName>
</protein>
<name>A0A9E5JY44_9GAMM</name>
<keyword evidence="1" id="KW-0472">Membrane</keyword>
<dbReference type="PROSITE" id="PS51365">
    <property type="entry name" value="RENAL_DIPEPTIDASE_2"/>
    <property type="match status" value="1"/>
</dbReference>
<dbReference type="PANTHER" id="PTHR10443">
    <property type="entry name" value="MICROSOMAL DIPEPTIDASE"/>
    <property type="match status" value="1"/>
</dbReference>
<keyword evidence="3" id="KW-1185">Reference proteome</keyword>
<dbReference type="Proteomes" id="UP000787472">
    <property type="component" value="Unassembled WGS sequence"/>
</dbReference>
<accession>A0A9E5JY44</accession>
<gene>
    <name evidence="2" type="ORF">G8770_01490</name>
</gene>
<dbReference type="InterPro" id="IPR032466">
    <property type="entry name" value="Metal_Hydrolase"/>
</dbReference>
<keyword evidence="1" id="KW-1133">Transmembrane helix</keyword>
<dbReference type="EMBL" id="JAAONZ010000001">
    <property type="protein sequence ID" value="NHO64217.1"/>
    <property type="molecule type" value="Genomic_DNA"/>
</dbReference>
<comment type="caution">
    <text evidence="2">The sequence shown here is derived from an EMBL/GenBank/DDBJ whole genome shotgun (WGS) entry which is preliminary data.</text>
</comment>
<dbReference type="CDD" id="cd01301">
    <property type="entry name" value="rDP_like"/>
    <property type="match status" value="1"/>
</dbReference>
<evidence type="ECO:0000313" key="3">
    <source>
        <dbReference type="Proteomes" id="UP000787472"/>
    </source>
</evidence>
<dbReference type="GO" id="GO:0006508">
    <property type="term" value="P:proteolysis"/>
    <property type="evidence" value="ECO:0007669"/>
    <property type="project" value="InterPro"/>
</dbReference>
<dbReference type="InterPro" id="IPR008257">
    <property type="entry name" value="Pept_M19"/>
</dbReference>
<keyword evidence="1" id="KW-0812">Transmembrane</keyword>
<dbReference type="SUPFAM" id="SSF51556">
    <property type="entry name" value="Metallo-dependent hydrolases"/>
    <property type="match status" value="1"/>
</dbReference>
<dbReference type="AlphaFoldDB" id="A0A9E5JY44"/>
<organism evidence="2 3">
    <name type="scientific">Pseudomaricurvus hydrocarbonicus</name>
    <dbReference type="NCBI Taxonomy" id="1470433"/>
    <lineage>
        <taxon>Bacteria</taxon>
        <taxon>Pseudomonadati</taxon>
        <taxon>Pseudomonadota</taxon>
        <taxon>Gammaproteobacteria</taxon>
        <taxon>Cellvibrionales</taxon>
        <taxon>Cellvibrionaceae</taxon>
        <taxon>Pseudomaricurvus</taxon>
    </lineage>
</organism>
<evidence type="ECO:0000313" key="2">
    <source>
        <dbReference type="EMBL" id="NHO64217.1"/>
    </source>
</evidence>
<dbReference type="PANTHER" id="PTHR10443:SF12">
    <property type="entry name" value="DIPEPTIDASE"/>
    <property type="match status" value="1"/>
</dbReference>
<dbReference type="GO" id="GO:0070573">
    <property type="term" value="F:metallodipeptidase activity"/>
    <property type="evidence" value="ECO:0007669"/>
    <property type="project" value="InterPro"/>
</dbReference>